<proteinExistence type="predicted"/>
<protein>
    <submittedName>
        <fullName evidence="1">Uncharacterized protein</fullName>
    </submittedName>
</protein>
<sequence>MMGTPLLESGSIGTPLPRASGERLVSSLLSRNMNQLELASPEYSSVARIKSNQCLCRNTHQLDRLTSNYVVCFLSFLPTSLPSE</sequence>
<comment type="caution">
    <text evidence="1">The sequence shown here is derived from an EMBL/GenBank/DDBJ whole genome shotgun (WGS) entry which is preliminary data.</text>
</comment>
<dbReference type="EMBL" id="LKAM01000001">
    <property type="protein sequence ID" value="KUM51237.1"/>
    <property type="molecule type" value="Genomic_DNA"/>
</dbReference>
<gene>
    <name evidence="1" type="ORF">ABT39_MTgene1084</name>
</gene>
<dbReference type="AlphaFoldDB" id="A0A101M5H6"/>
<reference evidence="1" key="1">
    <citation type="journal article" date="2015" name="Genome Biol. Evol.">
        <title>Organellar Genomes of White Spruce (Picea glauca): Assembly and Annotation.</title>
        <authorList>
            <person name="Jackman S.D."/>
            <person name="Warren R.L."/>
            <person name="Gibb E.A."/>
            <person name="Vandervalk B.P."/>
            <person name="Mohamadi H."/>
            <person name="Chu J."/>
            <person name="Raymond A."/>
            <person name="Pleasance S."/>
            <person name="Coope R."/>
            <person name="Wildung M.R."/>
            <person name="Ritland C.E."/>
            <person name="Bousquet J."/>
            <person name="Jones S.J."/>
            <person name="Bohlmann J."/>
            <person name="Birol I."/>
        </authorList>
    </citation>
    <scope>NUCLEOTIDE SEQUENCE [LARGE SCALE GENOMIC DNA]</scope>
    <source>
        <tissue evidence="1">Flushing bud</tissue>
    </source>
</reference>
<keyword evidence="1" id="KW-0496">Mitochondrion</keyword>
<evidence type="ECO:0000313" key="1">
    <source>
        <dbReference type="EMBL" id="KUM51237.1"/>
    </source>
</evidence>
<organism evidence="1">
    <name type="scientific">Picea glauca</name>
    <name type="common">White spruce</name>
    <name type="synonym">Pinus glauca</name>
    <dbReference type="NCBI Taxonomy" id="3330"/>
    <lineage>
        <taxon>Eukaryota</taxon>
        <taxon>Viridiplantae</taxon>
        <taxon>Streptophyta</taxon>
        <taxon>Embryophyta</taxon>
        <taxon>Tracheophyta</taxon>
        <taxon>Spermatophyta</taxon>
        <taxon>Pinopsida</taxon>
        <taxon>Pinidae</taxon>
        <taxon>Conifers I</taxon>
        <taxon>Pinales</taxon>
        <taxon>Pinaceae</taxon>
        <taxon>Picea</taxon>
    </lineage>
</organism>
<name>A0A101M5H6_PICGL</name>
<geneLocation type="mitochondrion" evidence="1"/>
<accession>A0A101M5H6</accession>